<dbReference type="GO" id="GO:0006749">
    <property type="term" value="P:glutathione metabolic process"/>
    <property type="evidence" value="ECO:0007669"/>
    <property type="project" value="TreeGrafter"/>
</dbReference>
<evidence type="ECO:0000259" key="1">
    <source>
        <dbReference type="Pfam" id="PF01968"/>
    </source>
</evidence>
<dbReference type="InterPro" id="IPR045079">
    <property type="entry name" value="Oxoprolinase-like"/>
</dbReference>
<name>A0A154W1M0_9PROT</name>
<feature type="domain" description="Hydantoinase/oxoprolinase N-terminal" evidence="2">
    <location>
        <begin position="2"/>
        <end position="179"/>
    </location>
</feature>
<dbReference type="InterPro" id="IPR043129">
    <property type="entry name" value="ATPase_NBD"/>
</dbReference>
<dbReference type="Proteomes" id="UP000076400">
    <property type="component" value="Unassembled WGS sequence"/>
</dbReference>
<keyword evidence="5" id="KW-1185">Reference proteome</keyword>
<protein>
    <recommendedName>
        <fullName evidence="6">5-oxoprolinase</fullName>
    </recommendedName>
</protein>
<dbReference type="STRING" id="580166.AUP43_10135"/>
<evidence type="ECO:0000259" key="3">
    <source>
        <dbReference type="Pfam" id="PF19278"/>
    </source>
</evidence>
<accession>A0A154W1M0</accession>
<sequence length="686" mass="74144">MRIGVDVGGTFTDLFLVENATGRTHRHKLPSTPRRPTEALIEGVRQILANAGFEGGDVEFLGLGTTVSTNELLERKGALTGLITTRGFRDLLEIGRQSRPHVYDLFASKPAVLVERRRRLEVTERIDFDGSVLRPVDTEEVREAAAELVRQGVKSIAICFVNAYANPENEIAAATAIRQGWPDLYVSVSHEISPEFREFERLSSVVVNSYLMPGTDTYLQEFEHQVKTLGIRQQPLFMNSAGGVMAPSLAAQRPIDTLFSGPSGGVSAARHIADQIDTPDLITFDMGGTSTDVCMIRGGEPEMTHNRSIDGVPIRATALDVHTVGAGGSSIAWIDAGGLLHVGPESAGAQPGPACYGRGGENPTVTDANIVLGRLHPQHLLGGRLQVDPALARAAIQDKIAGPKGMSVEEAAAAILELSNHNIAQAVRYVSVERGLDPQDFMLMAFGGAGPLHAAFVARELGIRRVLIPGSPGVLCAMGVLTKDVRVDSSRTRILDERSDKFLDQLRWVVDELDETAERSLTLQGYKRQAARLEYSADLRYVGQNYEINIRSAAPPSDAKAWADMRQAFHAAHKRQYGYASLDKPLQMVTVRLTAVVPIERPDNLGGAAGDAENLTEQANRRVFFAESGGFVSTPVVQRDALTQGNSVAGPAIIEQMDTTTILPPGFTASVDDHNNLIITQSEESL</sequence>
<evidence type="ECO:0000313" key="5">
    <source>
        <dbReference type="Proteomes" id="UP000076400"/>
    </source>
</evidence>
<feature type="domain" description="Acetophenone carboxylase-like C-terminal" evidence="3">
    <location>
        <begin position="501"/>
        <end position="675"/>
    </location>
</feature>
<dbReference type="InterPro" id="IPR049517">
    <property type="entry name" value="ACX-like_C"/>
</dbReference>
<dbReference type="EMBL" id="LPXN01000115">
    <property type="protein sequence ID" value="KZD07522.1"/>
    <property type="molecule type" value="Genomic_DNA"/>
</dbReference>
<dbReference type="InterPro" id="IPR008040">
    <property type="entry name" value="Hydant_A_N"/>
</dbReference>
<gene>
    <name evidence="4" type="ORF">AUP43_10135</name>
</gene>
<organism evidence="4 5">
    <name type="scientific">Oceanibaculum pacificum</name>
    <dbReference type="NCBI Taxonomy" id="580166"/>
    <lineage>
        <taxon>Bacteria</taxon>
        <taxon>Pseudomonadati</taxon>
        <taxon>Pseudomonadota</taxon>
        <taxon>Alphaproteobacteria</taxon>
        <taxon>Rhodospirillales</taxon>
        <taxon>Oceanibaculaceae</taxon>
        <taxon>Oceanibaculum</taxon>
    </lineage>
</organism>
<evidence type="ECO:0008006" key="6">
    <source>
        <dbReference type="Google" id="ProtNLM"/>
    </source>
</evidence>
<dbReference type="GO" id="GO:0005829">
    <property type="term" value="C:cytosol"/>
    <property type="evidence" value="ECO:0007669"/>
    <property type="project" value="TreeGrafter"/>
</dbReference>
<dbReference type="AlphaFoldDB" id="A0A154W1M0"/>
<dbReference type="GO" id="GO:0017168">
    <property type="term" value="F:5-oxoprolinase (ATP-hydrolyzing) activity"/>
    <property type="evidence" value="ECO:0007669"/>
    <property type="project" value="TreeGrafter"/>
</dbReference>
<dbReference type="SUPFAM" id="SSF53067">
    <property type="entry name" value="Actin-like ATPase domain"/>
    <property type="match status" value="1"/>
</dbReference>
<evidence type="ECO:0000313" key="4">
    <source>
        <dbReference type="EMBL" id="KZD07522.1"/>
    </source>
</evidence>
<comment type="caution">
    <text evidence="4">The sequence shown here is derived from an EMBL/GenBank/DDBJ whole genome shotgun (WGS) entry which is preliminary data.</text>
</comment>
<dbReference type="Pfam" id="PF05378">
    <property type="entry name" value="Hydant_A_N"/>
    <property type="match status" value="1"/>
</dbReference>
<dbReference type="PANTHER" id="PTHR11365:SF23">
    <property type="entry name" value="HYPOTHETICAL 5-OXOPROLINASE (EUROFUNG)-RELATED"/>
    <property type="match status" value="1"/>
</dbReference>
<dbReference type="PANTHER" id="PTHR11365">
    <property type="entry name" value="5-OXOPROLINASE RELATED"/>
    <property type="match status" value="1"/>
</dbReference>
<reference evidence="4 5" key="1">
    <citation type="submission" date="2015-12" db="EMBL/GenBank/DDBJ databases">
        <title>Genome sequence of Oceanibaculum pacificum MCCC 1A02656.</title>
        <authorList>
            <person name="Lu L."/>
            <person name="Lai Q."/>
            <person name="Shao Z."/>
            <person name="Qian P."/>
        </authorList>
    </citation>
    <scope>NUCLEOTIDE SEQUENCE [LARGE SCALE GENOMIC DNA]</scope>
    <source>
        <strain evidence="4 5">MCCC 1A02656</strain>
    </source>
</reference>
<feature type="domain" description="Hydantoinase A/oxoprolinase" evidence="1">
    <location>
        <begin position="201"/>
        <end position="487"/>
    </location>
</feature>
<evidence type="ECO:0000259" key="2">
    <source>
        <dbReference type="Pfam" id="PF05378"/>
    </source>
</evidence>
<dbReference type="InterPro" id="IPR002821">
    <property type="entry name" value="Hydantoinase_A"/>
</dbReference>
<proteinExistence type="predicted"/>
<dbReference type="Pfam" id="PF19278">
    <property type="entry name" value="Hydant_A_C"/>
    <property type="match status" value="1"/>
</dbReference>
<dbReference type="Pfam" id="PF01968">
    <property type="entry name" value="Hydantoinase_A"/>
    <property type="match status" value="1"/>
</dbReference>